<keyword evidence="4" id="KW-0677">Repeat</keyword>
<dbReference type="Pfam" id="PF17779">
    <property type="entry name" value="WHD_NOD2"/>
    <property type="match status" value="1"/>
</dbReference>
<dbReference type="GO" id="GO:0005737">
    <property type="term" value="C:cytoplasm"/>
    <property type="evidence" value="ECO:0007669"/>
    <property type="project" value="UniProtKB-SubCell"/>
</dbReference>
<dbReference type="Proteomes" id="UP000034805">
    <property type="component" value="Unassembled WGS sequence"/>
</dbReference>
<evidence type="ECO:0000256" key="2">
    <source>
        <dbReference type="ARBA" id="ARBA00022490"/>
    </source>
</evidence>
<name>A0A0P7UFA7_SCLFO</name>
<comment type="subcellular location">
    <subcellularLocation>
        <location evidence="1">Cytoplasm</location>
    </subcellularLocation>
</comment>
<dbReference type="InterPro" id="IPR041267">
    <property type="entry name" value="NLRP_HD2"/>
</dbReference>
<keyword evidence="2" id="KW-0963">Cytoplasm</keyword>
<dbReference type="InterPro" id="IPR041075">
    <property type="entry name" value="NOD1/2_WH"/>
</dbReference>
<dbReference type="Gene3D" id="3.40.50.300">
    <property type="entry name" value="P-loop containing nucleotide triphosphate hydrolases"/>
    <property type="match status" value="1"/>
</dbReference>
<dbReference type="AlphaFoldDB" id="A0A0P7UFA7"/>
<keyword evidence="6" id="KW-0067">ATP-binding</keyword>
<dbReference type="EMBL" id="JARO02015335">
    <property type="protein sequence ID" value="KPP57821.1"/>
    <property type="molecule type" value="Genomic_DNA"/>
</dbReference>
<evidence type="ECO:0000256" key="5">
    <source>
        <dbReference type="ARBA" id="ARBA00022741"/>
    </source>
</evidence>
<comment type="caution">
    <text evidence="8">The sequence shown here is derived from an EMBL/GenBank/DDBJ whole genome shotgun (WGS) entry which is preliminary data.</text>
</comment>
<dbReference type="InterPro" id="IPR011029">
    <property type="entry name" value="DEATH-like_dom_sf"/>
</dbReference>
<evidence type="ECO:0000313" key="9">
    <source>
        <dbReference type="Proteomes" id="UP000034805"/>
    </source>
</evidence>
<dbReference type="GO" id="GO:0005524">
    <property type="term" value="F:ATP binding"/>
    <property type="evidence" value="ECO:0007669"/>
    <property type="project" value="UniProtKB-KW"/>
</dbReference>
<evidence type="ECO:0000259" key="7">
    <source>
        <dbReference type="PROSITE" id="PS50837"/>
    </source>
</evidence>
<evidence type="ECO:0000256" key="4">
    <source>
        <dbReference type="ARBA" id="ARBA00022737"/>
    </source>
</evidence>
<dbReference type="InterPro" id="IPR051261">
    <property type="entry name" value="NLR"/>
</dbReference>
<dbReference type="InterPro" id="IPR027417">
    <property type="entry name" value="P-loop_NTPase"/>
</dbReference>
<organism evidence="8 9">
    <name type="scientific">Scleropages formosus</name>
    <name type="common">Asian bonytongue</name>
    <name type="synonym">Osteoglossum formosum</name>
    <dbReference type="NCBI Taxonomy" id="113540"/>
    <lineage>
        <taxon>Eukaryota</taxon>
        <taxon>Metazoa</taxon>
        <taxon>Chordata</taxon>
        <taxon>Craniata</taxon>
        <taxon>Vertebrata</taxon>
        <taxon>Euteleostomi</taxon>
        <taxon>Actinopterygii</taxon>
        <taxon>Neopterygii</taxon>
        <taxon>Teleostei</taxon>
        <taxon>Osteoglossocephala</taxon>
        <taxon>Osteoglossomorpha</taxon>
        <taxon>Osteoglossiformes</taxon>
        <taxon>Osteoglossidae</taxon>
        <taxon>Scleropages</taxon>
    </lineage>
</organism>
<evidence type="ECO:0000313" key="8">
    <source>
        <dbReference type="EMBL" id="KPP57821.1"/>
    </source>
</evidence>
<dbReference type="InterPro" id="IPR029495">
    <property type="entry name" value="NACHT-assoc"/>
</dbReference>
<evidence type="ECO:0000256" key="3">
    <source>
        <dbReference type="ARBA" id="ARBA00022614"/>
    </source>
</evidence>
<gene>
    <name evidence="8" type="ORF">Z043_124418</name>
</gene>
<dbReference type="Pfam" id="PF17776">
    <property type="entry name" value="NLRC4_HD2"/>
    <property type="match status" value="1"/>
</dbReference>
<dbReference type="FunFam" id="3.40.50.300:FF:000210">
    <property type="entry name" value="Si:dkey-16p6.1"/>
    <property type="match status" value="1"/>
</dbReference>
<dbReference type="InterPro" id="IPR007111">
    <property type="entry name" value="NACHT_NTPase"/>
</dbReference>
<feature type="domain" description="NACHT" evidence="7">
    <location>
        <begin position="154"/>
        <end position="288"/>
    </location>
</feature>
<dbReference type="Gene3D" id="1.10.533.10">
    <property type="entry name" value="Death Domain, Fas"/>
    <property type="match status" value="1"/>
</dbReference>
<dbReference type="SMART" id="SM01288">
    <property type="entry name" value="FISNA"/>
    <property type="match status" value="1"/>
</dbReference>
<dbReference type="PANTHER" id="PTHR24106">
    <property type="entry name" value="NACHT, LRR AND CARD DOMAINS-CONTAINING"/>
    <property type="match status" value="1"/>
</dbReference>
<keyword evidence="3" id="KW-0433">Leucine-rich repeat</keyword>
<accession>A0A0P7UFA7</accession>
<evidence type="ECO:0000256" key="1">
    <source>
        <dbReference type="ARBA" id="ARBA00004496"/>
    </source>
</evidence>
<evidence type="ECO:0000256" key="6">
    <source>
        <dbReference type="ARBA" id="ARBA00022840"/>
    </source>
</evidence>
<dbReference type="Pfam" id="PF14484">
    <property type="entry name" value="FISNA"/>
    <property type="match status" value="1"/>
</dbReference>
<sequence>MFKHYLTTTFSEYFENQMDDCEDALDVVDKMLERCGKGCALKIATHILRDLKQYDLVKFLEKNCIRVRLQYELKVSLKRRYGSIFEGIPRQGEQCFLSCVYVDQLLTEGRNAGVNGEHELRGYDASSRGPVGQETEIGRNDIFGPSPSRDRAIRTVLTTGIAGIGMTVSVQRFILDWIEEKANQEIHFVFPLPFRELGLVKEDNISLMELICVFFPEMKEMDFIERKDCRVLFILDGLDGCRLPLDFRRNDSVNDVRQKVTLDALLTNLVRGNLVPSALLWITSRSAAANRIPPQCIQRCTELRGFNASQKEAYFRKKFKDPNQAAQILSHINTFASLEIMCHIPVFCWVVATIFERKFSEASRYVNTKVTQFYTHYLILQTHMKNLKYYPSQATSQPWLETDPVFVCKLAELAFRQLEKESAVFYEEDLRQMDVDVQEVTLRSGLCTEIFKQEISQDREFCFVHLSVQEYLAALHVHLSYVNHHKNLLNQPLVPPISRLFKETSMFGLYKAAVDKVLHRKDGHLDLFLRFLLGLSQETTQQALEGLIPRTGSFSHNPEETARYIQKMLRENSNLERCRNLPHCLDELKCN</sequence>
<dbReference type="PROSITE" id="PS50837">
    <property type="entry name" value="NACHT"/>
    <property type="match status" value="1"/>
</dbReference>
<reference evidence="8 9" key="1">
    <citation type="submission" date="2015-08" db="EMBL/GenBank/DDBJ databases">
        <title>The genome of the Asian arowana (Scleropages formosus).</title>
        <authorList>
            <person name="Tan M.H."/>
            <person name="Gan H.M."/>
            <person name="Croft L.J."/>
            <person name="Austin C.M."/>
        </authorList>
    </citation>
    <scope>NUCLEOTIDE SEQUENCE [LARGE SCALE GENOMIC DNA]</scope>
    <source>
        <strain evidence="8">Aro1</strain>
    </source>
</reference>
<protein>
    <submittedName>
        <fullName evidence="8">Protein NLRC3-like</fullName>
    </submittedName>
</protein>
<dbReference type="Pfam" id="PF05729">
    <property type="entry name" value="NACHT"/>
    <property type="match status" value="1"/>
</dbReference>
<keyword evidence="5" id="KW-0547">Nucleotide-binding</keyword>
<proteinExistence type="predicted"/>